<accession>A0ABW5R5P1</accession>
<dbReference type="Proteomes" id="UP001597497">
    <property type="component" value="Unassembled WGS sequence"/>
</dbReference>
<evidence type="ECO:0000256" key="1">
    <source>
        <dbReference type="SAM" id="Phobius"/>
    </source>
</evidence>
<comment type="caution">
    <text evidence="2">The sequence shown here is derived from an EMBL/GenBank/DDBJ whole genome shotgun (WGS) entry which is preliminary data.</text>
</comment>
<gene>
    <name evidence="2" type="ORF">ACFSUC_01645</name>
</gene>
<reference evidence="3" key="1">
    <citation type="journal article" date="2019" name="Int. J. Syst. Evol. Microbiol.">
        <title>The Global Catalogue of Microorganisms (GCM) 10K type strain sequencing project: providing services to taxonomists for standard genome sequencing and annotation.</title>
        <authorList>
            <consortium name="The Broad Institute Genomics Platform"/>
            <consortium name="The Broad Institute Genome Sequencing Center for Infectious Disease"/>
            <person name="Wu L."/>
            <person name="Ma J."/>
        </authorList>
    </citation>
    <scope>NUCLEOTIDE SEQUENCE [LARGE SCALE GENOMIC DNA]</scope>
    <source>
        <strain evidence="3">KCTC 33676</strain>
    </source>
</reference>
<name>A0ABW5R5P1_9BACL</name>
<evidence type="ECO:0000313" key="2">
    <source>
        <dbReference type="EMBL" id="MFD2670308.1"/>
    </source>
</evidence>
<keyword evidence="1" id="KW-1133">Transmembrane helix</keyword>
<dbReference type="RefSeq" id="WP_379927662.1">
    <property type="nucleotide sequence ID" value="NZ_JBHUMM010000002.1"/>
</dbReference>
<evidence type="ECO:0000313" key="3">
    <source>
        <dbReference type="Proteomes" id="UP001597497"/>
    </source>
</evidence>
<keyword evidence="3" id="KW-1185">Reference proteome</keyword>
<dbReference type="EMBL" id="JBHUMM010000002">
    <property type="protein sequence ID" value="MFD2670308.1"/>
    <property type="molecule type" value="Genomic_DNA"/>
</dbReference>
<sequence length="170" mass="19934">MLEIHDSNRTFQTYMELDVFTEETKNRVKGAQVILLPDFNVKEGVERAFQPDTINFYKYTLAKKDSEIKLELFENKGEEKFLVLHSYDVWIPTIAILNSVLLPLVVNLVSSYVYDRMRSRPKEEPTVHFQLIVSDEESGRSKQLYYKGPAKDFNSSFEKIDVNSLWRDKV</sequence>
<organism evidence="2 3">
    <name type="scientific">Marinicrinis sediminis</name>
    <dbReference type="NCBI Taxonomy" id="1652465"/>
    <lineage>
        <taxon>Bacteria</taxon>
        <taxon>Bacillati</taxon>
        <taxon>Bacillota</taxon>
        <taxon>Bacilli</taxon>
        <taxon>Bacillales</taxon>
        <taxon>Paenibacillaceae</taxon>
    </lineage>
</organism>
<protein>
    <submittedName>
        <fullName evidence="2">Uncharacterized protein</fullName>
    </submittedName>
</protein>
<feature type="transmembrane region" description="Helical" evidence="1">
    <location>
        <begin position="89"/>
        <end position="114"/>
    </location>
</feature>
<keyword evidence="1" id="KW-0812">Transmembrane</keyword>
<keyword evidence="1" id="KW-0472">Membrane</keyword>
<proteinExistence type="predicted"/>